<reference evidence="2" key="1">
    <citation type="journal article" date="2014" name="Int. J. Syst. Evol. Microbiol.">
        <title>Complete genome sequence of Corynebacterium casei LMG S-19264T (=DSM 44701T), isolated from a smear-ripened cheese.</title>
        <authorList>
            <consortium name="US DOE Joint Genome Institute (JGI-PGF)"/>
            <person name="Walter F."/>
            <person name="Albersmeier A."/>
            <person name="Kalinowski J."/>
            <person name="Ruckert C."/>
        </authorList>
    </citation>
    <scope>NUCLEOTIDE SEQUENCE</scope>
    <source>
        <strain evidence="2">CGMCC 1.12827</strain>
    </source>
</reference>
<dbReference type="SUPFAM" id="SSF55729">
    <property type="entry name" value="Acyl-CoA N-acyltransferases (Nat)"/>
    <property type="match status" value="1"/>
</dbReference>
<evidence type="ECO:0000313" key="3">
    <source>
        <dbReference type="Proteomes" id="UP000621454"/>
    </source>
</evidence>
<dbReference type="InterPro" id="IPR000182">
    <property type="entry name" value="GNAT_dom"/>
</dbReference>
<organism evidence="2 3">
    <name type="scientific">Gordonia jinhuaensis</name>
    <dbReference type="NCBI Taxonomy" id="1517702"/>
    <lineage>
        <taxon>Bacteria</taxon>
        <taxon>Bacillati</taxon>
        <taxon>Actinomycetota</taxon>
        <taxon>Actinomycetes</taxon>
        <taxon>Mycobacteriales</taxon>
        <taxon>Gordoniaceae</taxon>
        <taxon>Gordonia</taxon>
    </lineage>
</organism>
<dbReference type="EMBL" id="BMGC01000043">
    <property type="protein sequence ID" value="GGB45488.1"/>
    <property type="molecule type" value="Genomic_DNA"/>
</dbReference>
<comment type="caution">
    <text evidence="2">The sequence shown here is derived from an EMBL/GenBank/DDBJ whole genome shotgun (WGS) entry which is preliminary data.</text>
</comment>
<gene>
    <name evidence="2" type="ORF">GCM10011489_36160</name>
</gene>
<dbReference type="GO" id="GO:0003918">
    <property type="term" value="F:DNA topoisomerase type II (double strand cut, ATP-hydrolyzing) activity"/>
    <property type="evidence" value="ECO:0007669"/>
    <property type="project" value="InterPro"/>
</dbReference>
<dbReference type="Proteomes" id="UP000621454">
    <property type="component" value="Unassembled WGS sequence"/>
</dbReference>
<name>A0A916THI4_9ACTN</name>
<dbReference type="InterPro" id="IPR013757">
    <property type="entry name" value="Topo_IIA_A_a_sf"/>
</dbReference>
<dbReference type="GO" id="GO:0005524">
    <property type="term" value="F:ATP binding"/>
    <property type="evidence" value="ECO:0007669"/>
    <property type="project" value="InterPro"/>
</dbReference>
<dbReference type="Gene3D" id="3.40.630.30">
    <property type="match status" value="1"/>
</dbReference>
<evidence type="ECO:0000313" key="2">
    <source>
        <dbReference type="EMBL" id="GGB45488.1"/>
    </source>
</evidence>
<sequence>MTDLDRAATRRDIADALESAFDRRHEVLDAIVGAETREDALDAVGKLLGKSELGARAVLGMSLQQLTKSARRNNAAELEDLNTQLTFALTDRPASTGDTVTVRAFDVDTDTALFAARTAELGVAGDGSGAPASGVDDEVRAALARVDDEEAAWLVAVDGDAKVGMVFGELRDGEIDVRVWIHPEYRKRGYAVAALRHSRPEMAAQFPGVPMVIRGASA</sequence>
<feature type="domain" description="N-acetyltransferase" evidence="1">
    <location>
        <begin position="146"/>
        <end position="198"/>
    </location>
</feature>
<dbReference type="CDD" id="cd04301">
    <property type="entry name" value="NAT_SF"/>
    <property type="match status" value="1"/>
</dbReference>
<reference evidence="2" key="2">
    <citation type="submission" date="2020-09" db="EMBL/GenBank/DDBJ databases">
        <authorList>
            <person name="Sun Q."/>
            <person name="Zhou Y."/>
        </authorList>
    </citation>
    <scope>NUCLEOTIDE SEQUENCE</scope>
    <source>
        <strain evidence="2">CGMCC 1.12827</strain>
    </source>
</reference>
<evidence type="ECO:0000259" key="1">
    <source>
        <dbReference type="Pfam" id="PF00583"/>
    </source>
</evidence>
<accession>A0A916THI4</accession>
<dbReference type="RefSeq" id="WP_188588469.1">
    <property type="nucleotide sequence ID" value="NZ_BMGC01000043.1"/>
</dbReference>
<dbReference type="Pfam" id="PF00583">
    <property type="entry name" value="Acetyltransf_1"/>
    <property type="match status" value="1"/>
</dbReference>
<keyword evidence="3" id="KW-1185">Reference proteome</keyword>
<dbReference type="AlphaFoldDB" id="A0A916THI4"/>
<dbReference type="GO" id="GO:0003677">
    <property type="term" value="F:DNA binding"/>
    <property type="evidence" value="ECO:0007669"/>
    <property type="project" value="InterPro"/>
</dbReference>
<dbReference type="Gene3D" id="1.10.268.10">
    <property type="entry name" value="Topoisomerase, domain 3"/>
    <property type="match status" value="1"/>
</dbReference>
<proteinExistence type="predicted"/>
<dbReference type="GO" id="GO:0016747">
    <property type="term" value="F:acyltransferase activity, transferring groups other than amino-acyl groups"/>
    <property type="evidence" value="ECO:0007669"/>
    <property type="project" value="InterPro"/>
</dbReference>
<protein>
    <recommendedName>
        <fullName evidence="1">N-acetyltransferase domain-containing protein</fullName>
    </recommendedName>
</protein>
<dbReference type="InterPro" id="IPR016181">
    <property type="entry name" value="Acyl_CoA_acyltransferase"/>
</dbReference>